<dbReference type="EC" id="1.1.1.30" evidence="3"/>
<keyword evidence="2 3" id="KW-0560">Oxidoreductase</keyword>
<dbReference type="EMBL" id="QJKK01000002">
    <property type="protein sequence ID" value="RAL26243.1"/>
    <property type="molecule type" value="Genomic_DNA"/>
</dbReference>
<sequence>MIQQRTVIVTGAAGTIGFAIAQAFAHSGDHVVIVDLKKEEAIHAAHKITQETGIEASAYPVDITDEEQVKGLVEKVIKKQGRIDVIVNNAGLQHIDSIENFPLEKWNQLINVMLTGPFLLIKHSVPWMKQQRYGRIINISSVHGKTASPFKAAYISAKHGIIGLSRTVALETASYGITVNSILPGAVDTPLIQNQLQKLSETEGISREDALHKHLLNKQMIKRFIKPEEVAGCAVYLASDLAASITGEEIRVSGGW</sequence>
<dbReference type="Pfam" id="PF13561">
    <property type="entry name" value="adh_short_C2"/>
    <property type="match status" value="1"/>
</dbReference>
<organism evidence="3 4">
    <name type="scientific">Thermoflavimicrobium daqui</name>
    <dbReference type="NCBI Taxonomy" id="2137476"/>
    <lineage>
        <taxon>Bacteria</taxon>
        <taxon>Bacillati</taxon>
        <taxon>Bacillota</taxon>
        <taxon>Bacilli</taxon>
        <taxon>Bacillales</taxon>
        <taxon>Thermoactinomycetaceae</taxon>
        <taxon>Thermoflavimicrobium</taxon>
    </lineage>
</organism>
<comment type="similarity">
    <text evidence="1">Belongs to the short-chain dehydrogenases/reductases (SDR) family.</text>
</comment>
<evidence type="ECO:0000313" key="3">
    <source>
        <dbReference type="EMBL" id="RAL26243.1"/>
    </source>
</evidence>
<dbReference type="GO" id="GO:0003858">
    <property type="term" value="F:3-hydroxybutyrate dehydrogenase activity"/>
    <property type="evidence" value="ECO:0007669"/>
    <property type="project" value="UniProtKB-EC"/>
</dbReference>
<dbReference type="PANTHER" id="PTHR42879">
    <property type="entry name" value="3-OXOACYL-(ACYL-CARRIER-PROTEIN) REDUCTASE"/>
    <property type="match status" value="1"/>
</dbReference>
<reference evidence="3 4" key="1">
    <citation type="submission" date="2018-06" db="EMBL/GenBank/DDBJ databases">
        <title>Thermoflavimicrobium daqus sp. nov., a thermophilic microbe isolated from Moutai-flavour Daqu.</title>
        <authorList>
            <person name="Wang X."/>
            <person name="Zhou H."/>
        </authorList>
    </citation>
    <scope>NUCLEOTIDE SEQUENCE [LARGE SCALE GENOMIC DNA]</scope>
    <source>
        <strain evidence="3 4">FBKL4.011</strain>
    </source>
</reference>
<dbReference type="RefSeq" id="WP_113657928.1">
    <property type="nucleotide sequence ID" value="NZ_KZ845664.1"/>
</dbReference>
<dbReference type="PRINTS" id="PR00081">
    <property type="entry name" value="GDHRDH"/>
</dbReference>
<evidence type="ECO:0000256" key="1">
    <source>
        <dbReference type="ARBA" id="ARBA00006484"/>
    </source>
</evidence>
<dbReference type="InterPro" id="IPR050259">
    <property type="entry name" value="SDR"/>
</dbReference>
<dbReference type="FunFam" id="3.40.50.720:FF:000084">
    <property type="entry name" value="Short-chain dehydrogenase reductase"/>
    <property type="match status" value="1"/>
</dbReference>
<comment type="caution">
    <text evidence="3">The sequence shown here is derived from an EMBL/GenBank/DDBJ whole genome shotgun (WGS) entry which is preliminary data.</text>
</comment>
<dbReference type="AlphaFoldDB" id="A0A364K7H0"/>
<dbReference type="GO" id="GO:0008206">
    <property type="term" value="P:bile acid metabolic process"/>
    <property type="evidence" value="ECO:0007669"/>
    <property type="project" value="UniProtKB-ARBA"/>
</dbReference>
<dbReference type="InterPro" id="IPR036291">
    <property type="entry name" value="NAD(P)-bd_dom_sf"/>
</dbReference>
<dbReference type="NCBIfam" id="TIGR01963">
    <property type="entry name" value="PHB_DH"/>
    <property type="match status" value="1"/>
</dbReference>
<dbReference type="PANTHER" id="PTHR42879:SF2">
    <property type="entry name" value="3-OXOACYL-[ACYL-CARRIER-PROTEIN] REDUCTASE FABG"/>
    <property type="match status" value="1"/>
</dbReference>
<dbReference type="InterPro" id="IPR002347">
    <property type="entry name" value="SDR_fam"/>
</dbReference>
<evidence type="ECO:0000256" key="2">
    <source>
        <dbReference type="ARBA" id="ARBA00023002"/>
    </source>
</evidence>
<accession>A0A364K7H0</accession>
<keyword evidence="4" id="KW-1185">Reference proteome</keyword>
<dbReference type="Proteomes" id="UP000251213">
    <property type="component" value="Unassembled WGS sequence"/>
</dbReference>
<name>A0A364K7H0_9BACL</name>
<gene>
    <name evidence="3" type="ORF">DL897_04400</name>
</gene>
<dbReference type="SUPFAM" id="SSF51735">
    <property type="entry name" value="NAD(P)-binding Rossmann-fold domains"/>
    <property type="match status" value="1"/>
</dbReference>
<dbReference type="PRINTS" id="PR00080">
    <property type="entry name" value="SDRFAMILY"/>
</dbReference>
<dbReference type="OrthoDB" id="9803333at2"/>
<evidence type="ECO:0000313" key="4">
    <source>
        <dbReference type="Proteomes" id="UP000251213"/>
    </source>
</evidence>
<dbReference type="NCBIfam" id="NF009466">
    <property type="entry name" value="PRK12826.1-2"/>
    <property type="match status" value="1"/>
</dbReference>
<reference evidence="3 4" key="2">
    <citation type="submission" date="2018-06" db="EMBL/GenBank/DDBJ databases">
        <authorList>
            <person name="Zhirakovskaya E."/>
        </authorList>
    </citation>
    <scope>NUCLEOTIDE SEQUENCE [LARGE SCALE GENOMIC DNA]</scope>
    <source>
        <strain evidence="3 4">FBKL4.011</strain>
    </source>
</reference>
<protein>
    <submittedName>
        <fullName evidence="3">3-hydroxybutyrate dehydrogenase</fullName>
        <ecNumber evidence="3">1.1.1.30</ecNumber>
    </submittedName>
</protein>
<dbReference type="NCBIfam" id="NF009093">
    <property type="entry name" value="PRK12429.1"/>
    <property type="match status" value="1"/>
</dbReference>
<proteinExistence type="inferred from homology"/>
<dbReference type="Gene3D" id="3.40.50.720">
    <property type="entry name" value="NAD(P)-binding Rossmann-like Domain"/>
    <property type="match status" value="1"/>
</dbReference>
<dbReference type="InterPro" id="IPR011294">
    <property type="entry name" value="3-OHbutyrate_DH"/>
</dbReference>